<feature type="domain" description="hAT-like transposase RNase-H fold" evidence="3">
    <location>
        <begin position="110"/>
        <end position="224"/>
    </location>
</feature>
<dbReference type="SUPFAM" id="SSF53098">
    <property type="entry name" value="Ribonuclease H-like"/>
    <property type="match status" value="1"/>
</dbReference>
<dbReference type="Pfam" id="PF05699">
    <property type="entry name" value="Dimer_Tnp_hAT"/>
    <property type="match status" value="1"/>
</dbReference>
<feature type="region of interest" description="Disordered" evidence="1">
    <location>
        <begin position="54"/>
        <end position="80"/>
    </location>
</feature>
<dbReference type="PANTHER" id="PTHR23272">
    <property type="entry name" value="BED FINGER-RELATED"/>
    <property type="match status" value="1"/>
</dbReference>
<dbReference type="Pfam" id="PF14372">
    <property type="entry name" value="hAT-like_RNase-H"/>
    <property type="match status" value="1"/>
</dbReference>
<feature type="domain" description="HAT C-terminal dimerisation" evidence="2">
    <location>
        <begin position="257"/>
        <end position="337"/>
    </location>
</feature>
<accession>A0AAD4WYD7</accession>
<dbReference type="InterPro" id="IPR012337">
    <property type="entry name" value="RNaseH-like_sf"/>
</dbReference>
<keyword evidence="5" id="KW-1185">Reference proteome</keyword>
<dbReference type="GO" id="GO:0003677">
    <property type="term" value="F:DNA binding"/>
    <property type="evidence" value="ECO:0007669"/>
    <property type="project" value="InterPro"/>
</dbReference>
<organism evidence="4 5">
    <name type="scientific">Prunus dulcis</name>
    <name type="common">Almond</name>
    <name type="synonym">Amygdalus dulcis</name>
    <dbReference type="NCBI Taxonomy" id="3755"/>
    <lineage>
        <taxon>Eukaryota</taxon>
        <taxon>Viridiplantae</taxon>
        <taxon>Streptophyta</taxon>
        <taxon>Embryophyta</taxon>
        <taxon>Tracheophyta</taxon>
        <taxon>Spermatophyta</taxon>
        <taxon>Magnoliopsida</taxon>
        <taxon>eudicotyledons</taxon>
        <taxon>Gunneridae</taxon>
        <taxon>Pentapetalae</taxon>
        <taxon>rosids</taxon>
        <taxon>fabids</taxon>
        <taxon>Rosales</taxon>
        <taxon>Rosaceae</taxon>
        <taxon>Amygdaloideae</taxon>
        <taxon>Amygdaleae</taxon>
        <taxon>Prunus</taxon>
    </lineage>
</organism>
<comment type="caution">
    <text evidence="4">The sequence shown here is derived from an EMBL/GenBank/DDBJ whole genome shotgun (WGS) entry which is preliminary data.</text>
</comment>
<dbReference type="GO" id="GO:0046983">
    <property type="term" value="F:protein dimerization activity"/>
    <property type="evidence" value="ECO:0007669"/>
    <property type="project" value="InterPro"/>
</dbReference>
<dbReference type="PANTHER" id="PTHR23272:SF193">
    <property type="entry name" value="OS07G0624100 PROTEIN"/>
    <property type="match status" value="1"/>
</dbReference>
<dbReference type="EMBL" id="JAJFAZ020000001">
    <property type="protein sequence ID" value="KAI5349711.1"/>
    <property type="molecule type" value="Genomic_DNA"/>
</dbReference>
<gene>
    <name evidence="4" type="ORF">L3X38_002600</name>
</gene>
<reference evidence="4 5" key="1">
    <citation type="journal article" date="2022" name="G3 (Bethesda)">
        <title>Whole-genome sequence and methylome profiling of the almond [Prunus dulcis (Mill.) D.A. Webb] cultivar 'Nonpareil'.</title>
        <authorList>
            <person name="D'Amico-Willman K.M."/>
            <person name="Ouma W.Z."/>
            <person name="Meulia T."/>
            <person name="Sideli G.M."/>
            <person name="Gradziel T.M."/>
            <person name="Fresnedo-Ramirez J."/>
        </authorList>
    </citation>
    <scope>NUCLEOTIDE SEQUENCE [LARGE SCALE GENOMIC DNA]</scope>
    <source>
        <strain evidence="4">Clone GOH B32 T37-40</strain>
    </source>
</reference>
<evidence type="ECO:0000313" key="5">
    <source>
        <dbReference type="Proteomes" id="UP001054821"/>
    </source>
</evidence>
<dbReference type="InterPro" id="IPR025525">
    <property type="entry name" value="hAT-like_transposase_RNase-H"/>
</dbReference>
<dbReference type="AlphaFoldDB" id="A0AAD4WYD7"/>
<dbReference type="Proteomes" id="UP001054821">
    <property type="component" value="Chromosome 1"/>
</dbReference>
<protein>
    <recommendedName>
        <fullName evidence="6">BED zinc finger</fullName>
    </recommendedName>
</protein>
<proteinExistence type="predicted"/>
<evidence type="ECO:0000259" key="2">
    <source>
        <dbReference type="Pfam" id="PF05699"/>
    </source>
</evidence>
<dbReference type="InterPro" id="IPR008906">
    <property type="entry name" value="HATC_C_dom"/>
</dbReference>
<sequence length="391" mass="44506">MHMRCSAHIINLIVKEGLKRLESSIVAIHNAVEFDGDDPDSSYLMYFKEEKGDDERNEGIEGSGKGKGKSKTNKRVGPPSDEDWEKTVTFVMFLKTFYDVTLNISASLHLTSHSTFHDLLAMDGEIQELYIYDVTIPIEERTAMDTLLNDMAASIKKKYDQYWGELHKVNPFLMIGVVIHPRFKLHNLKHIFDEIFENDPICDRLVSQKTNEVKQLLLNMYEVYKPSSNNMGATNTTNESGGSTNNEIESSLVFGVDRYLLDPLKSIDDEFDILGWWRINGLKYPTLASITNDVLAIPTSTIALESCFSTSGRVIDSFQSSLSPRIVEALICSQNWIRSEDISSLQYVPSIEEMEFYESIEMGCFVKAFGRMDAADFLQGYYLHVYFYDGL</sequence>
<evidence type="ECO:0000313" key="4">
    <source>
        <dbReference type="EMBL" id="KAI5349711.1"/>
    </source>
</evidence>
<evidence type="ECO:0000259" key="3">
    <source>
        <dbReference type="Pfam" id="PF14372"/>
    </source>
</evidence>
<evidence type="ECO:0008006" key="6">
    <source>
        <dbReference type="Google" id="ProtNLM"/>
    </source>
</evidence>
<evidence type="ECO:0000256" key="1">
    <source>
        <dbReference type="SAM" id="MobiDB-lite"/>
    </source>
</evidence>
<name>A0AAD4WYD7_PRUDU</name>